<dbReference type="AlphaFoldDB" id="A0ABD1JB46"/>
<sequence length="382" mass="45205">MNADIGAHVDLPAVKEETQHSIPLNNSQEQNKMKLCDAQHGSSLWPVQEKGSQEHQWTTQNGDSSFGSEDARSHFLQQAGQQCSVSSLKKRLMDRERQRRHRERIRADPERQEAYRERERLRYQRRKSMVSALPEQVTTKPRSCGLRDMIECETRPTTKNHSHPKNCAFLNALQSPHTDTGNMADIGTHRPTVETDLVDMRRQAKGMKPASCLLSVMEKETQEHFFSTQHRGGVFGAQDVSCYFVQQNGELCSLSRLKKRLMDRERQRRYRERIRSDPLKHSDDEKERRRFMDRERQRRRREKMRTDHDKQQAQAKKERQRLLDRERQRRCRQRLQADPVRWQAYLEKERHRSREAARRNRAKKSLAKALTGWISEWGQDGS</sequence>
<evidence type="ECO:0000256" key="1">
    <source>
        <dbReference type="SAM" id="MobiDB-lite"/>
    </source>
</evidence>
<dbReference type="Proteomes" id="UP001591681">
    <property type="component" value="Unassembled WGS sequence"/>
</dbReference>
<feature type="compositionally biased region" description="Polar residues" evidence="1">
    <location>
        <begin position="75"/>
        <end position="87"/>
    </location>
</feature>
<feature type="compositionally biased region" description="Basic and acidic residues" evidence="1">
    <location>
        <begin position="273"/>
        <end position="296"/>
    </location>
</feature>
<feature type="region of interest" description="Disordered" evidence="1">
    <location>
        <begin position="1"/>
        <end position="30"/>
    </location>
</feature>
<protein>
    <submittedName>
        <fullName evidence="2">Uncharacterized protein</fullName>
    </submittedName>
</protein>
<evidence type="ECO:0000313" key="3">
    <source>
        <dbReference type="Proteomes" id="UP001591681"/>
    </source>
</evidence>
<name>A0ABD1JB46_9TELE</name>
<organism evidence="2 3">
    <name type="scientific">Coilia grayii</name>
    <name type="common">Gray's grenadier anchovy</name>
    <dbReference type="NCBI Taxonomy" id="363190"/>
    <lineage>
        <taxon>Eukaryota</taxon>
        <taxon>Metazoa</taxon>
        <taxon>Chordata</taxon>
        <taxon>Craniata</taxon>
        <taxon>Vertebrata</taxon>
        <taxon>Euteleostomi</taxon>
        <taxon>Actinopterygii</taxon>
        <taxon>Neopterygii</taxon>
        <taxon>Teleostei</taxon>
        <taxon>Clupei</taxon>
        <taxon>Clupeiformes</taxon>
        <taxon>Clupeoidei</taxon>
        <taxon>Engraulidae</taxon>
        <taxon>Coilinae</taxon>
        <taxon>Coilia</taxon>
    </lineage>
</organism>
<feature type="compositionally biased region" description="Basic and acidic residues" evidence="1">
    <location>
        <begin position="304"/>
        <end position="327"/>
    </location>
</feature>
<gene>
    <name evidence="2" type="ORF">ACEWY4_019921</name>
</gene>
<feature type="compositionally biased region" description="Polar residues" evidence="1">
    <location>
        <begin position="20"/>
        <end position="30"/>
    </location>
</feature>
<feature type="compositionally biased region" description="Polar residues" evidence="1">
    <location>
        <begin position="54"/>
        <end position="67"/>
    </location>
</feature>
<comment type="caution">
    <text evidence="2">The sequence shown here is derived from an EMBL/GenBank/DDBJ whole genome shotgun (WGS) entry which is preliminary data.</text>
</comment>
<accession>A0ABD1JB46</accession>
<reference evidence="2 3" key="1">
    <citation type="submission" date="2024-09" db="EMBL/GenBank/DDBJ databases">
        <title>A chromosome-level genome assembly of Gray's grenadier anchovy, Coilia grayii.</title>
        <authorList>
            <person name="Fu Z."/>
        </authorList>
    </citation>
    <scope>NUCLEOTIDE SEQUENCE [LARGE SCALE GENOMIC DNA]</scope>
    <source>
        <strain evidence="2">G4</strain>
        <tissue evidence="2">Muscle</tissue>
    </source>
</reference>
<proteinExistence type="predicted"/>
<feature type="region of interest" description="Disordered" evidence="1">
    <location>
        <begin position="263"/>
        <end position="330"/>
    </location>
</feature>
<evidence type="ECO:0000313" key="2">
    <source>
        <dbReference type="EMBL" id="KAL2084403.1"/>
    </source>
</evidence>
<keyword evidence="3" id="KW-1185">Reference proteome</keyword>
<feature type="region of interest" description="Disordered" evidence="1">
    <location>
        <begin position="49"/>
        <end position="103"/>
    </location>
</feature>
<dbReference type="EMBL" id="JBHFQA010000017">
    <property type="protein sequence ID" value="KAL2084403.1"/>
    <property type="molecule type" value="Genomic_DNA"/>
</dbReference>